<accession>A0A2M7G4C2</accession>
<evidence type="ECO:0000259" key="10">
    <source>
        <dbReference type="Pfam" id="PF02879"/>
    </source>
</evidence>
<feature type="domain" description="Nucleotidyl transferase" evidence="8">
    <location>
        <begin position="2"/>
        <end position="233"/>
    </location>
</feature>
<dbReference type="InterPro" id="IPR016055">
    <property type="entry name" value="A-D-PHexomutase_a/b/a-I/II/III"/>
</dbReference>
<comment type="subcellular location">
    <subcellularLocation>
        <location evidence="1">Cytoplasm</location>
        <location evidence="1">Cytosol</location>
    </subcellularLocation>
</comment>
<dbReference type="Pfam" id="PF02878">
    <property type="entry name" value="PGM_PMM_I"/>
    <property type="match status" value="1"/>
</dbReference>
<comment type="similarity">
    <text evidence="2">Belongs to the phosphohexose mutase family.</text>
</comment>
<dbReference type="Gene3D" id="3.30.310.50">
    <property type="entry name" value="Alpha-D-phosphohexomutase, C-terminal domain"/>
    <property type="match status" value="1"/>
</dbReference>
<keyword evidence="3" id="KW-0963">Cytoplasm</keyword>
<dbReference type="Pfam" id="PF00483">
    <property type="entry name" value="NTP_transferase"/>
    <property type="match status" value="1"/>
</dbReference>
<gene>
    <name evidence="13" type="ORF">COW36_13185</name>
</gene>
<dbReference type="SUPFAM" id="SSF55957">
    <property type="entry name" value="Phosphoglucomutase, C-terminal domain"/>
    <property type="match status" value="1"/>
</dbReference>
<name>A0A2M7G4C2_9BACT</name>
<keyword evidence="6 13" id="KW-0808">Transferase</keyword>
<evidence type="ECO:0000313" key="14">
    <source>
        <dbReference type="Proteomes" id="UP000231019"/>
    </source>
</evidence>
<dbReference type="Gene3D" id="3.90.550.10">
    <property type="entry name" value="Spore Coat Polysaccharide Biosynthesis Protein SpsA, Chain A"/>
    <property type="match status" value="1"/>
</dbReference>
<keyword evidence="7" id="KW-0648">Protein biosynthesis</keyword>
<evidence type="ECO:0000256" key="6">
    <source>
        <dbReference type="ARBA" id="ARBA00022679"/>
    </source>
</evidence>
<evidence type="ECO:0000259" key="8">
    <source>
        <dbReference type="Pfam" id="PF00483"/>
    </source>
</evidence>
<evidence type="ECO:0000259" key="9">
    <source>
        <dbReference type="Pfam" id="PF02878"/>
    </source>
</evidence>
<evidence type="ECO:0000256" key="2">
    <source>
        <dbReference type="ARBA" id="ARBA00010231"/>
    </source>
</evidence>
<keyword evidence="4" id="KW-0396">Initiation factor</keyword>
<dbReference type="AlphaFoldDB" id="A0A2M7G4C2"/>
<dbReference type="GO" id="GO:0005975">
    <property type="term" value="P:carbohydrate metabolic process"/>
    <property type="evidence" value="ECO:0007669"/>
    <property type="project" value="InterPro"/>
</dbReference>
<dbReference type="InterPro" id="IPR036900">
    <property type="entry name" value="A-D-PHexomutase_C_sf"/>
</dbReference>
<dbReference type="FunFam" id="3.90.550.10:FF:000013">
    <property type="entry name" value="mannose-1-phosphate guanyltransferase beta"/>
    <property type="match status" value="1"/>
</dbReference>
<dbReference type="InterPro" id="IPR050486">
    <property type="entry name" value="Mannose-1P_guanyltransferase"/>
</dbReference>
<feature type="domain" description="Alpha-D-phosphohexomutase alpha/beta/alpha" evidence="10">
    <location>
        <begin position="534"/>
        <end position="629"/>
    </location>
</feature>
<dbReference type="SUPFAM" id="SSF53448">
    <property type="entry name" value="Nucleotide-diphospho-sugar transferases"/>
    <property type="match status" value="1"/>
</dbReference>
<dbReference type="InterPro" id="IPR005844">
    <property type="entry name" value="A-D-PHexomutase_a/b/a-I"/>
</dbReference>
<dbReference type="Pfam" id="PF02880">
    <property type="entry name" value="PGM_PMM_III"/>
    <property type="match status" value="1"/>
</dbReference>
<dbReference type="CDD" id="cd04181">
    <property type="entry name" value="NTP_transferase"/>
    <property type="match status" value="1"/>
</dbReference>
<evidence type="ECO:0000313" key="13">
    <source>
        <dbReference type="EMBL" id="PIW16713.1"/>
    </source>
</evidence>
<feature type="domain" description="Alpha-D-phosphohexomutase alpha/beta/alpha" evidence="11">
    <location>
        <begin position="637"/>
        <end position="740"/>
    </location>
</feature>
<dbReference type="Pfam" id="PF25084">
    <property type="entry name" value="LbH_EIF2B"/>
    <property type="match status" value="1"/>
</dbReference>
<evidence type="ECO:0000256" key="1">
    <source>
        <dbReference type="ARBA" id="ARBA00004514"/>
    </source>
</evidence>
<sequence length="829" mass="91317">MKAVLMAGGSGTRLRPLTCDLPKPMVPIVNKPIIEHIIELLKRHNYNDVYVTLYYLPHLIQNYLLNGEELGVNINYALEEERPLGTAGCVKNIQQHLNETFLVISGDSLTDFDLTQALKFHREKGSKATIVLTRVENPLDYGVVITDEEGRIQRFLEKPTSSEVFSDTINTGIYVLEPELLDLLPANEEKDFSKDLFPMILEQGLPMYGYVAEGYWCDIGNLTTYRQAHYDVLAGKVQVELPYTQKEEGIWLGEGVELENSVSLEAPVVIGHNTYIGKNVRISANTVLGDNVVVDQNATLKRPIVWNGVHIERSASLRGCTLGKNVIVHKEAQILEGAVVGDDCSLGEKTLVKPEVRIWPNKHLEANSIATESIIWGSGQLQSIFGELGISGTVNMDITPELVVKMGAAYGATIGMGKSISLSRDQSAASRLFSRAFASGVLSVGVHIQNLEACALPVARIQIPSLDVAGGVHVRLAADNTREKISIEFLDSSGLNISPQNEKKIEATYQKEDFRRARVVELGEIQYPSRIIEKYQEGFLKVLSQYKPSRSMKVVLDYMFQASHVILPTLIGRMGMDTVVLNAHVAEGALRNYEELALQTSNVVRALGADFGVRMDANGERMTAIDERGEAIDHNLLLAAMVKLMLHKFPGKKIAVPVMAPSLIEEVAAQCEGEVIRSKATTRSLMEAGQEADVVLAGFGGQFIFPAFHGGFDGMMAAATLATLLSLDNKKLSEVIQDLPPLHILSDTLTCPTTVKGTLMRLMLEKYGQRDISTLDGVKIFEEGGWSLILPDPTLPKVHIYSNGPSQEYCQSHLHQYRDDVAQMINQQA</sequence>
<evidence type="ECO:0000259" key="11">
    <source>
        <dbReference type="Pfam" id="PF02880"/>
    </source>
</evidence>
<dbReference type="EMBL" id="PFFQ01000037">
    <property type="protein sequence ID" value="PIW16713.1"/>
    <property type="molecule type" value="Genomic_DNA"/>
</dbReference>
<reference evidence="13 14" key="1">
    <citation type="submission" date="2017-09" db="EMBL/GenBank/DDBJ databases">
        <title>Depth-based differentiation of microbial function through sediment-hosted aquifers and enrichment of novel symbionts in the deep terrestrial subsurface.</title>
        <authorList>
            <person name="Probst A.J."/>
            <person name="Ladd B."/>
            <person name="Jarett J.K."/>
            <person name="Geller-Mcgrath D.E."/>
            <person name="Sieber C.M."/>
            <person name="Emerson J.B."/>
            <person name="Anantharaman K."/>
            <person name="Thomas B.C."/>
            <person name="Malmstrom R."/>
            <person name="Stieglmeier M."/>
            <person name="Klingl A."/>
            <person name="Woyke T."/>
            <person name="Ryan C.M."/>
            <person name="Banfield J.F."/>
        </authorList>
    </citation>
    <scope>NUCLEOTIDE SEQUENCE [LARGE SCALE GENOMIC DNA]</scope>
    <source>
        <strain evidence="13">CG17_big_fil_post_rev_8_21_14_2_50_48_46</strain>
    </source>
</reference>
<organism evidence="13 14">
    <name type="scientific">bacterium (Candidatus Blackallbacteria) CG17_big_fil_post_rev_8_21_14_2_50_48_46</name>
    <dbReference type="NCBI Taxonomy" id="2014261"/>
    <lineage>
        <taxon>Bacteria</taxon>
        <taxon>Candidatus Blackallbacteria</taxon>
    </lineage>
</organism>
<dbReference type="Proteomes" id="UP000231019">
    <property type="component" value="Unassembled WGS sequence"/>
</dbReference>
<dbReference type="InterPro" id="IPR005846">
    <property type="entry name" value="A-D-PHexomutase_a/b/a-III"/>
</dbReference>
<feature type="domain" description="EIF2B subunit epsilon/gamma LbH" evidence="12">
    <location>
        <begin position="249"/>
        <end position="350"/>
    </location>
</feature>
<comment type="caution">
    <text evidence="13">The sequence shown here is derived from an EMBL/GenBank/DDBJ whole genome shotgun (WGS) entry which is preliminary data.</text>
</comment>
<dbReference type="InterPro" id="IPR005845">
    <property type="entry name" value="A-D-PHexomutase_a/b/a-II"/>
</dbReference>
<dbReference type="GO" id="GO:0016868">
    <property type="term" value="F:intramolecular phosphotransferase activity"/>
    <property type="evidence" value="ECO:0007669"/>
    <property type="project" value="InterPro"/>
</dbReference>
<dbReference type="SUPFAM" id="SSF53738">
    <property type="entry name" value="Phosphoglucomutase, first 3 domains"/>
    <property type="match status" value="3"/>
</dbReference>
<dbReference type="InterPro" id="IPR005835">
    <property type="entry name" value="NTP_transferase_dom"/>
</dbReference>
<keyword evidence="13" id="KW-0548">Nucleotidyltransferase</keyword>
<proteinExistence type="inferred from homology"/>
<dbReference type="SUPFAM" id="SSF51161">
    <property type="entry name" value="Trimeric LpxA-like enzymes"/>
    <property type="match status" value="1"/>
</dbReference>
<evidence type="ECO:0000256" key="4">
    <source>
        <dbReference type="ARBA" id="ARBA00022540"/>
    </source>
</evidence>
<dbReference type="InterPro" id="IPR029044">
    <property type="entry name" value="Nucleotide-diphossugar_trans"/>
</dbReference>
<dbReference type="GO" id="GO:0016779">
    <property type="term" value="F:nucleotidyltransferase activity"/>
    <property type="evidence" value="ECO:0007669"/>
    <property type="project" value="UniProtKB-KW"/>
</dbReference>
<evidence type="ECO:0000259" key="12">
    <source>
        <dbReference type="Pfam" id="PF25084"/>
    </source>
</evidence>
<evidence type="ECO:0000256" key="5">
    <source>
        <dbReference type="ARBA" id="ARBA00022553"/>
    </source>
</evidence>
<dbReference type="InterPro" id="IPR011004">
    <property type="entry name" value="Trimer_LpxA-like_sf"/>
</dbReference>
<dbReference type="Pfam" id="PF02879">
    <property type="entry name" value="PGM_PMM_II"/>
    <property type="match status" value="1"/>
</dbReference>
<keyword evidence="5" id="KW-0597">Phosphoprotein</keyword>
<dbReference type="Gene3D" id="3.40.120.10">
    <property type="entry name" value="Alpha-D-Glucose-1,6-Bisphosphate, subunit A, domain 3"/>
    <property type="match status" value="3"/>
</dbReference>
<feature type="domain" description="Alpha-D-phosphohexomutase alpha/beta/alpha" evidence="9">
    <location>
        <begin position="384"/>
        <end position="515"/>
    </location>
</feature>
<dbReference type="Gene3D" id="2.160.10.10">
    <property type="entry name" value="Hexapeptide repeat proteins"/>
    <property type="match status" value="1"/>
</dbReference>
<dbReference type="InterPro" id="IPR056764">
    <property type="entry name" value="LbH_EIF2B3/5"/>
</dbReference>
<evidence type="ECO:0000256" key="3">
    <source>
        <dbReference type="ARBA" id="ARBA00022490"/>
    </source>
</evidence>
<dbReference type="PANTHER" id="PTHR22572">
    <property type="entry name" value="SUGAR-1-PHOSPHATE GUANYL TRANSFERASE"/>
    <property type="match status" value="1"/>
</dbReference>
<evidence type="ECO:0000256" key="7">
    <source>
        <dbReference type="ARBA" id="ARBA00022917"/>
    </source>
</evidence>
<protein>
    <submittedName>
        <fullName evidence="13">Mannose-1-phosphate guanylyltransferase</fullName>
    </submittedName>
</protein>